<proteinExistence type="predicted"/>
<gene>
    <name evidence="3" type="ORF">BCV70DRAFT_53671</name>
</gene>
<dbReference type="EMBL" id="KZ819189">
    <property type="protein sequence ID" value="PWZ01942.1"/>
    <property type="molecule type" value="Genomic_DNA"/>
</dbReference>
<evidence type="ECO:0000256" key="2">
    <source>
        <dbReference type="SAM" id="SignalP"/>
    </source>
</evidence>
<name>A0A317XV47_9BASI</name>
<dbReference type="Proteomes" id="UP000246740">
    <property type="component" value="Unassembled WGS sequence"/>
</dbReference>
<evidence type="ECO:0000256" key="1">
    <source>
        <dbReference type="SAM" id="MobiDB-lite"/>
    </source>
</evidence>
<organism evidence="3 4">
    <name type="scientific">Testicularia cyperi</name>
    <dbReference type="NCBI Taxonomy" id="1882483"/>
    <lineage>
        <taxon>Eukaryota</taxon>
        <taxon>Fungi</taxon>
        <taxon>Dikarya</taxon>
        <taxon>Basidiomycota</taxon>
        <taxon>Ustilaginomycotina</taxon>
        <taxon>Ustilaginomycetes</taxon>
        <taxon>Ustilaginales</taxon>
        <taxon>Anthracoideaceae</taxon>
        <taxon>Testicularia</taxon>
    </lineage>
</organism>
<sequence length="121" mass="12810">MPKASIAEYVKMVMLSKCTLAAAVLLTLSSLAPQVSGDITLGIYGAGGVKTYRMICAFTNGQAEINFESDMELDQADFTTDNNASPPDNFRPAPKVDPNAAIAKFQSECTGYGGQAVSKHL</sequence>
<keyword evidence="4" id="KW-1185">Reference proteome</keyword>
<feature type="signal peptide" evidence="2">
    <location>
        <begin position="1"/>
        <end position="37"/>
    </location>
</feature>
<feature type="region of interest" description="Disordered" evidence="1">
    <location>
        <begin position="76"/>
        <end position="96"/>
    </location>
</feature>
<evidence type="ECO:0000313" key="3">
    <source>
        <dbReference type="EMBL" id="PWZ01942.1"/>
    </source>
</evidence>
<feature type="compositionally biased region" description="Polar residues" evidence="1">
    <location>
        <begin position="77"/>
        <end position="86"/>
    </location>
</feature>
<protein>
    <submittedName>
        <fullName evidence="3">Uncharacterized protein</fullName>
    </submittedName>
</protein>
<evidence type="ECO:0000313" key="4">
    <source>
        <dbReference type="Proteomes" id="UP000246740"/>
    </source>
</evidence>
<reference evidence="3 4" key="1">
    <citation type="journal article" date="2018" name="Mol. Biol. Evol.">
        <title>Broad Genomic Sampling Reveals a Smut Pathogenic Ancestry of the Fungal Clade Ustilaginomycotina.</title>
        <authorList>
            <person name="Kijpornyongpan T."/>
            <person name="Mondo S.J."/>
            <person name="Barry K."/>
            <person name="Sandor L."/>
            <person name="Lee J."/>
            <person name="Lipzen A."/>
            <person name="Pangilinan J."/>
            <person name="LaButti K."/>
            <person name="Hainaut M."/>
            <person name="Henrissat B."/>
            <person name="Grigoriev I.V."/>
            <person name="Spatafora J.W."/>
            <person name="Aime M.C."/>
        </authorList>
    </citation>
    <scope>NUCLEOTIDE SEQUENCE [LARGE SCALE GENOMIC DNA]</scope>
    <source>
        <strain evidence="3 4">MCA 3645</strain>
    </source>
</reference>
<dbReference type="InParanoid" id="A0A317XV47"/>
<keyword evidence="2" id="KW-0732">Signal</keyword>
<feature type="chain" id="PRO_5016420025" evidence="2">
    <location>
        <begin position="38"/>
        <end position="121"/>
    </location>
</feature>
<dbReference type="AlphaFoldDB" id="A0A317XV47"/>
<accession>A0A317XV47</accession>